<dbReference type="PROSITE" id="PS51192">
    <property type="entry name" value="HELICASE_ATP_BIND_1"/>
    <property type="match status" value="1"/>
</dbReference>
<dbReference type="GO" id="GO:0005524">
    <property type="term" value="F:ATP binding"/>
    <property type="evidence" value="ECO:0007669"/>
    <property type="project" value="UniProtKB-KW"/>
</dbReference>
<dbReference type="GeneID" id="111006682"/>
<dbReference type="GO" id="GO:0004386">
    <property type="term" value="F:helicase activity"/>
    <property type="evidence" value="ECO:0007669"/>
    <property type="project" value="UniProtKB-KW"/>
</dbReference>
<dbReference type="InterPro" id="IPR027417">
    <property type="entry name" value="P-loop_NTPase"/>
</dbReference>
<gene>
    <name evidence="7" type="primary">LOC111006682</name>
</gene>
<feature type="domain" description="Helicase ATP-binding" evidence="5">
    <location>
        <begin position="132"/>
        <end position="317"/>
    </location>
</feature>
<dbReference type="PANTHER" id="PTHR47960">
    <property type="entry name" value="DEAD-BOX ATP-DEPENDENT RNA HELICASE 50"/>
    <property type="match status" value="1"/>
</dbReference>
<dbReference type="SMART" id="SM00487">
    <property type="entry name" value="DEXDc"/>
    <property type="match status" value="1"/>
</dbReference>
<sequence length="362" mass="39603">MGSRTKALLELSRRAKLLLCPTNPSTLPKPSSSTTTSLISRIYSSSFSRTSAGDTAAENDRPPQSDRDSMLLEKFRLRKLKGSSKITQESSSSTSAEKVMTGFKELGLCNEVAEAVEEMGFFVPSELHCVGIPALLEGKNVVLGSLSGPERALAYLLPFIQSLKRDGKKNDIRSKHPRAFILCSTAELSDEVFQMAKFISGYGQLKSSRDNNCAQLELQEGGSDVSIGMLVGTPDEVSELIEEGSVVPDEIKYLVLDELDTMFDLGFGPNIKKILTSLNHYTSRHCNQKCQSVVVTSTMIKMLHEQHSSLVESLKRDDAGEIAAMLLEIDEDEAFHLMESPDTMKCKLADAVKSLHASTKGT</sequence>
<dbReference type="GO" id="GO:0003723">
    <property type="term" value="F:RNA binding"/>
    <property type="evidence" value="ECO:0007669"/>
    <property type="project" value="InterPro"/>
</dbReference>
<name>A0A6J1BZL0_MOMCH</name>
<dbReference type="GO" id="GO:0016787">
    <property type="term" value="F:hydrolase activity"/>
    <property type="evidence" value="ECO:0007669"/>
    <property type="project" value="UniProtKB-KW"/>
</dbReference>
<dbReference type="Proteomes" id="UP000504603">
    <property type="component" value="Unplaced"/>
</dbReference>
<keyword evidence="3" id="KW-0347">Helicase</keyword>
<dbReference type="SMART" id="SM00517">
    <property type="entry name" value="PolyA"/>
    <property type="match status" value="1"/>
</dbReference>
<reference evidence="7" key="1">
    <citation type="submission" date="2025-08" db="UniProtKB">
        <authorList>
            <consortium name="RefSeq"/>
        </authorList>
    </citation>
    <scope>IDENTIFICATION</scope>
    <source>
        <strain evidence="7">OHB3-1</strain>
    </source>
</reference>
<evidence type="ECO:0000259" key="5">
    <source>
        <dbReference type="PROSITE" id="PS51192"/>
    </source>
</evidence>
<dbReference type="AlphaFoldDB" id="A0A6J1BZL0"/>
<evidence type="ECO:0000256" key="3">
    <source>
        <dbReference type="ARBA" id="ARBA00022806"/>
    </source>
</evidence>
<protein>
    <submittedName>
        <fullName evidence="7">DEAD-box ATP-dependent RNA helicase 39-like</fullName>
    </submittedName>
</protein>
<keyword evidence="1" id="KW-0547">Nucleotide-binding</keyword>
<accession>A0A6J1BZL0</accession>
<evidence type="ECO:0000313" key="6">
    <source>
        <dbReference type="Proteomes" id="UP000504603"/>
    </source>
</evidence>
<dbReference type="Pfam" id="PF00658">
    <property type="entry name" value="MLLE"/>
    <property type="match status" value="1"/>
</dbReference>
<keyword evidence="2" id="KW-0378">Hydrolase</keyword>
<dbReference type="OrthoDB" id="1191041at2759"/>
<dbReference type="CDD" id="cd00268">
    <property type="entry name" value="DEADc"/>
    <property type="match status" value="1"/>
</dbReference>
<dbReference type="KEGG" id="mcha:111006682"/>
<evidence type="ECO:0000256" key="2">
    <source>
        <dbReference type="ARBA" id="ARBA00022801"/>
    </source>
</evidence>
<dbReference type="InterPro" id="IPR036053">
    <property type="entry name" value="PABP-dom"/>
</dbReference>
<dbReference type="InterPro" id="IPR044742">
    <property type="entry name" value="DEAD/DEAH_RhlB"/>
</dbReference>
<dbReference type="Gene3D" id="3.40.50.300">
    <property type="entry name" value="P-loop containing nucleotide triphosphate hydrolases"/>
    <property type="match status" value="1"/>
</dbReference>
<dbReference type="Pfam" id="PF00270">
    <property type="entry name" value="DEAD"/>
    <property type="match status" value="1"/>
</dbReference>
<dbReference type="InterPro" id="IPR002004">
    <property type="entry name" value="PABP_HYD_C"/>
</dbReference>
<keyword evidence="6" id="KW-1185">Reference proteome</keyword>
<dbReference type="SUPFAM" id="SSF63570">
    <property type="entry name" value="PABC (PABP) domain"/>
    <property type="match status" value="1"/>
</dbReference>
<dbReference type="InterPro" id="IPR014001">
    <property type="entry name" value="Helicase_ATP-bd"/>
</dbReference>
<keyword evidence="4" id="KW-0067">ATP-binding</keyword>
<dbReference type="RefSeq" id="XP_022134432.1">
    <property type="nucleotide sequence ID" value="XM_022278740.1"/>
</dbReference>
<evidence type="ECO:0000256" key="1">
    <source>
        <dbReference type="ARBA" id="ARBA00022741"/>
    </source>
</evidence>
<organism evidence="6 7">
    <name type="scientific">Momordica charantia</name>
    <name type="common">Bitter gourd</name>
    <name type="synonym">Balsam pear</name>
    <dbReference type="NCBI Taxonomy" id="3673"/>
    <lineage>
        <taxon>Eukaryota</taxon>
        <taxon>Viridiplantae</taxon>
        <taxon>Streptophyta</taxon>
        <taxon>Embryophyta</taxon>
        <taxon>Tracheophyta</taxon>
        <taxon>Spermatophyta</taxon>
        <taxon>Magnoliopsida</taxon>
        <taxon>eudicotyledons</taxon>
        <taxon>Gunneridae</taxon>
        <taxon>Pentapetalae</taxon>
        <taxon>rosids</taxon>
        <taxon>fabids</taxon>
        <taxon>Cucurbitales</taxon>
        <taxon>Cucurbitaceae</taxon>
        <taxon>Momordiceae</taxon>
        <taxon>Momordica</taxon>
    </lineage>
</organism>
<dbReference type="InterPro" id="IPR011545">
    <property type="entry name" value="DEAD/DEAH_box_helicase_dom"/>
</dbReference>
<proteinExistence type="predicted"/>
<dbReference type="SUPFAM" id="SSF52540">
    <property type="entry name" value="P-loop containing nucleoside triphosphate hydrolases"/>
    <property type="match status" value="1"/>
</dbReference>
<evidence type="ECO:0000313" key="7">
    <source>
        <dbReference type="RefSeq" id="XP_022134432.1"/>
    </source>
</evidence>
<evidence type="ECO:0000256" key="4">
    <source>
        <dbReference type="ARBA" id="ARBA00022840"/>
    </source>
</evidence>